<evidence type="ECO:0000256" key="4">
    <source>
        <dbReference type="ARBA" id="ARBA00022989"/>
    </source>
</evidence>
<sequence length="794" mass="85499">MWAQSLDENRHDGAVSVDSEKYVGTNNLEQTQAEVKIADVPPDGGYGWICVACVSLINGHTWGLNSSYGVFLAHYLQANTFPGATALEYAFIGGLSVSMALVVSPLATICVRQFGTRVALLIGVALQTAGLLGASWANQIWHLLLSQGLAFGFGMGFLFVASVGIVPQWFSKKRSFANSIAAAGSGIGGLVYSLGTNAMIQSIGLGWAFRVLAIISCGVNVICTLIVRDRNKAVGSVQIAFDVKLFKRMEFLLLLGWGFFSMLGYIVLLFSLPNYARSIGLTAKQGSIIGAILNLGQGLGRPFVGYFSDAFGRINMAVDFCKKHGVLIFFALIVGTVAGTFWATIGPVGAEVVGIKILPSALSIVWLVLVLPCTFSEPIALELRTTTGDIYLHPQIFTGFMYIGAAICAWFLRAWKVRELEEMALTEVFYTLSPLAVSFKMSNSTALTSLFPTPHGNTTLLLNPSLCTLSTCDLTLAQTAYLPSIPANAFFLSIFSTLLIAQIALGIKTRTYTFTILFSLGLILEIVGYVGRILLHNKPFSSAAFSLQLITLPPFTVKKESQTGTNILLTGLSLHLLTLILFALLGAYFAFQIHQSNSSFPPSSPTSTPLFKLFLAALCISALFITTRTIYLIISLSPSLKTPPTNTEAPFIILESTTATLTILLLTLFHPGLSFQGFWPSSSSQNSSSSSNNPGKRPSTSSTTSSTSISNLDLTRDSPPLYDDIELSEGASVRFALGMPTVAVRPGMVTMQDVAPSGYAVRWFGGDMAFARRFKLIATLSKDEYFAIGVWRLG</sequence>
<dbReference type="OrthoDB" id="2213137at2759"/>
<keyword evidence="9" id="KW-1185">Reference proteome</keyword>
<protein>
    <recommendedName>
        <fullName evidence="10">Major facilitator superfamily (MFS) profile domain-containing protein</fullName>
    </recommendedName>
</protein>
<dbReference type="GO" id="GO:0022857">
    <property type="term" value="F:transmembrane transporter activity"/>
    <property type="evidence" value="ECO:0007669"/>
    <property type="project" value="InterPro"/>
</dbReference>
<dbReference type="SUPFAM" id="SSF103473">
    <property type="entry name" value="MFS general substrate transporter"/>
    <property type="match status" value="1"/>
</dbReference>
<dbReference type="Gene3D" id="1.20.1250.20">
    <property type="entry name" value="MFS general substrate transporter like domains"/>
    <property type="match status" value="2"/>
</dbReference>
<dbReference type="InterPro" id="IPR011701">
    <property type="entry name" value="MFS"/>
</dbReference>
<evidence type="ECO:0000256" key="7">
    <source>
        <dbReference type="SAM" id="Phobius"/>
    </source>
</evidence>
<evidence type="ECO:0000256" key="5">
    <source>
        <dbReference type="ARBA" id="ARBA00023136"/>
    </source>
</evidence>
<dbReference type="Pfam" id="PF07690">
    <property type="entry name" value="MFS_1"/>
    <property type="match status" value="1"/>
</dbReference>
<dbReference type="InterPro" id="IPR050327">
    <property type="entry name" value="Proton-linked_MCT"/>
</dbReference>
<keyword evidence="4 7" id="KW-1133">Transmembrane helix</keyword>
<evidence type="ECO:0000313" key="8">
    <source>
        <dbReference type="EMBL" id="KAF4631551.1"/>
    </source>
</evidence>
<dbReference type="Pfam" id="PF04479">
    <property type="entry name" value="RTA1"/>
    <property type="match status" value="2"/>
</dbReference>
<feature type="compositionally biased region" description="Low complexity" evidence="6">
    <location>
        <begin position="684"/>
        <end position="710"/>
    </location>
</feature>
<feature type="transmembrane region" description="Helical" evidence="7">
    <location>
        <begin position="611"/>
        <end position="634"/>
    </location>
</feature>
<dbReference type="AlphaFoldDB" id="A0A8H4RMH3"/>
<evidence type="ECO:0000313" key="9">
    <source>
        <dbReference type="Proteomes" id="UP000566819"/>
    </source>
</evidence>
<dbReference type="PANTHER" id="PTHR11360:SF315">
    <property type="entry name" value="TRANSPORTER MCH2-RELATED"/>
    <property type="match status" value="1"/>
</dbReference>
<feature type="transmembrane region" description="Helical" evidence="7">
    <location>
        <begin position="176"/>
        <end position="195"/>
    </location>
</feature>
<feature type="transmembrane region" description="Helical" evidence="7">
    <location>
        <begin position="325"/>
        <end position="345"/>
    </location>
</feature>
<dbReference type="Proteomes" id="UP000566819">
    <property type="component" value="Unassembled WGS sequence"/>
</dbReference>
<feature type="transmembrane region" description="Helical" evidence="7">
    <location>
        <begin position="489"/>
        <end position="507"/>
    </location>
</feature>
<gene>
    <name evidence="8" type="ORF">G7Y89_g6580</name>
</gene>
<proteinExistence type="inferred from homology"/>
<dbReference type="EMBL" id="JAAMPI010000433">
    <property type="protein sequence ID" value="KAF4631551.1"/>
    <property type="molecule type" value="Genomic_DNA"/>
</dbReference>
<feature type="transmembrane region" description="Helical" evidence="7">
    <location>
        <begin position="89"/>
        <end position="111"/>
    </location>
</feature>
<feature type="transmembrane region" description="Helical" evidence="7">
    <location>
        <begin position="251"/>
        <end position="273"/>
    </location>
</feature>
<feature type="transmembrane region" description="Helical" evidence="7">
    <location>
        <begin position="569"/>
        <end position="591"/>
    </location>
</feature>
<evidence type="ECO:0000256" key="2">
    <source>
        <dbReference type="ARBA" id="ARBA00006727"/>
    </source>
</evidence>
<feature type="transmembrane region" description="Helical" evidence="7">
    <location>
        <begin position="118"/>
        <end position="137"/>
    </location>
</feature>
<keyword evidence="5 7" id="KW-0472">Membrane</keyword>
<name>A0A8H4RMH3_9HELO</name>
<evidence type="ECO:0008006" key="10">
    <source>
        <dbReference type="Google" id="ProtNLM"/>
    </source>
</evidence>
<feature type="transmembrane region" description="Helical" evidence="7">
    <location>
        <begin position="396"/>
        <end position="415"/>
    </location>
</feature>
<comment type="subcellular location">
    <subcellularLocation>
        <location evidence="1">Membrane</location>
        <topology evidence="1">Multi-pass membrane protein</topology>
    </subcellularLocation>
</comment>
<feature type="transmembrane region" description="Helical" evidence="7">
    <location>
        <begin position="514"/>
        <end position="534"/>
    </location>
</feature>
<organism evidence="8 9">
    <name type="scientific">Cudoniella acicularis</name>
    <dbReference type="NCBI Taxonomy" id="354080"/>
    <lineage>
        <taxon>Eukaryota</taxon>
        <taxon>Fungi</taxon>
        <taxon>Dikarya</taxon>
        <taxon>Ascomycota</taxon>
        <taxon>Pezizomycotina</taxon>
        <taxon>Leotiomycetes</taxon>
        <taxon>Helotiales</taxon>
        <taxon>Tricladiaceae</taxon>
        <taxon>Cudoniella</taxon>
    </lineage>
</organism>
<reference evidence="8 9" key="1">
    <citation type="submission" date="2020-03" db="EMBL/GenBank/DDBJ databases">
        <title>Draft Genome Sequence of Cudoniella acicularis.</title>
        <authorList>
            <person name="Buettner E."/>
            <person name="Kellner H."/>
        </authorList>
    </citation>
    <scope>NUCLEOTIDE SEQUENCE [LARGE SCALE GENOMIC DNA]</scope>
    <source>
        <strain evidence="8 9">DSM 108380</strain>
    </source>
</reference>
<comment type="similarity">
    <text evidence="2">Belongs to the major facilitator superfamily. Monocarboxylate porter (TC 2.A.1.13) family.</text>
</comment>
<feature type="transmembrane region" description="Helical" evidence="7">
    <location>
        <begin position="149"/>
        <end position="169"/>
    </location>
</feature>
<dbReference type="CDD" id="cd17352">
    <property type="entry name" value="MFS_MCT_SLC16"/>
    <property type="match status" value="1"/>
</dbReference>
<keyword evidence="3 7" id="KW-0812">Transmembrane</keyword>
<evidence type="ECO:0000256" key="6">
    <source>
        <dbReference type="SAM" id="MobiDB-lite"/>
    </source>
</evidence>
<dbReference type="PANTHER" id="PTHR11360">
    <property type="entry name" value="MONOCARBOXYLATE TRANSPORTER"/>
    <property type="match status" value="1"/>
</dbReference>
<evidence type="ECO:0000256" key="1">
    <source>
        <dbReference type="ARBA" id="ARBA00004141"/>
    </source>
</evidence>
<evidence type="ECO:0000256" key="3">
    <source>
        <dbReference type="ARBA" id="ARBA00022692"/>
    </source>
</evidence>
<feature type="transmembrane region" description="Helical" evidence="7">
    <location>
        <begin position="207"/>
        <end position="227"/>
    </location>
</feature>
<dbReference type="GO" id="GO:0016020">
    <property type="term" value="C:membrane"/>
    <property type="evidence" value="ECO:0007669"/>
    <property type="project" value="UniProtKB-SubCell"/>
</dbReference>
<dbReference type="InterPro" id="IPR036259">
    <property type="entry name" value="MFS_trans_sf"/>
</dbReference>
<feature type="transmembrane region" description="Helical" evidence="7">
    <location>
        <begin position="285"/>
        <end position="304"/>
    </location>
</feature>
<feature type="transmembrane region" description="Helical" evidence="7">
    <location>
        <begin position="357"/>
        <end position="375"/>
    </location>
</feature>
<comment type="caution">
    <text evidence="8">The sequence shown here is derived from an EMBL/GenBank/DDBJ whole genome shotgun (WGS) entry which is preliminary data.</text>
</comment>
<feature type="region of interest" description="Disordered" evidence="6">
    <location>
        <begin position="684"/>
        <end position="715"/>
    </location>
</feature>
<dbReference type="InterPro" id="IPR007568">
    <property type="entry name" value="RTA1"/>
</dbReference>
<accession>A0A8H4RMH3</accession>